<dbReference type="EMBL" id="VEPZ02001345">
    <property type="protein sequence ID" value="KAE8678081.1"/>
    <property type="molecule type" value="Genomic_DNA"/>
</dbReference>
<dbReference type="InterPro" id="IPR032675">
    <property type="entry name" value="LRR_dom_sf"/>
</dbReference>
<name>A0A6A2XNT0_HIBSY</name>
<proteinExistence type="predicted"/>
<dbReference type="Gene3D" id="3.80.10.10">
    <property type="entry name" value="Ribonuclease Inhibitor"/>
    <property type="match status" value="1"/>
</dbReference>
<dbReference type="GO" id="GO:0006952">
    <property type="term" value="P:defense response"/>
    <property type="evidence" value="ECO:0007669"/>
    <property type="project" value="InterPro"/>
</dbReference>
<dbReference type="AlphaFoldDB" id="A0A6A2XNT0"/>
<keyword evidence="2" id="KW-1185">Reference proteome</keyword>
<dbReference type="PANTHER" id="PTHR11017:SF570">
    <property type="entry name" value="DISEASE RESISTANCE PROTEIN (TIR-NBS CLASS)-RELATED"/>
    <property type="match status" value="1"/>
</dbReference>
<organism evidence="1 2">
    <name type="scientific">Hibiscus syriacus</name>
    <name type="common">Rose of Sharon</name>
    <dbReference type="NCBI Taxonomy" id="106335"/>
    <lineage>
        <taxon>Eukaryota</taxon>
        <taxon>Viridiplantae</taxon>
        <taxon>Streptophyta</taxon>
        <taxon>Embryophyta</taxon>
        <taxon>Tracheophyta</taxon>
        <taxon>Spermatophyta</taxon>
        <taxon>Magnoliopsida</taxon>
        <taxon>eudicotyledons</taxon>
        <taxon>Gunneridae</taxon>
        <taxon>Pentapetalae</taxon>
        <taxon>rosids</taxon>
        <taxon>malvids</taxon>
        <taxon>Malvales</taxon>
        <taxon>Malvaceae</taxon>
        <taxon>Malvoideae</taxon>
        <taxon>Hibiscus</taxon>
    </lineage>
</organism>
<evidence type="ECO:0000313" key="2">
    <source>
        <dbReference type="Proteomes" id="UP000436088"/>
    </source>
</evidence>
<reference evidence="1" key="1">
    <citation type="submission" date="2019-09" db="EMBL/GenBank/DDBJ databases">
        <title>Draft genome information of white flower Hibiscus syriacus.</title>
        <authorList>
            <person name="Kim Y.-M."/>
        </authorList>
    </citation>
    <scope>NUCLEOTIDE SEQUENCE [LARGE SCALE GENOMIC DNA]</scope>
    <source>
        <strain evidence="1">YM2019G1</strain>
    </source>
</reference>
<dbReference type="SUPFAM" id="SSF52058">
    <property type="entry name" value="L domain-like"/>
    <property type="match status" value="1"/>
</dbReference>
<accession>A0A6A2XNT0</accession>
<protein>
    <submittedName>
        <fullName evidence="1">Uncharacterized protein</fullName>
    </submittedName>
</protein>
<dbReference type="Proteomes" id="UP000436088">
    <property type="component" value="Unassembled WGS sequence"/>
</dbReference>
<dbReference type="PANTHER" id="PTHR11017">
    <property type="entry name" value="LEUCINE-RICH REPEAT-CONTAINING PROTEIN"/>
    <property type="match status" value="1"/>
</dbReference>
<gene>
    <name evidence="1" type="ORF">F3Y22_tig00111445pilonHSYRG00112</name>
</gene>
<comment type="caution">
    <text evidence="1">The sequence shown here is derived from an EMBL/GenBank/DDBJ whole genome shotgun (WGS) entry which is preliminary data.</text>
</comment>
<evidence type="ECO:0000313" key="1">
    <source>
        <dbReference type="EMBL" id="KAE8678081.1"/>
    </source>
</evidence>
<sequence>MHDLLQQMGRDIFRSESPSEPGRRSRMWIPEDIYDVLIENSGTKTLKGMQLDMSRIPELEIKAEAFVKIRKLQFLKFYGTISKIFFPQGLLSLPDELRYLCWKGYPLKTLPTRFDPKNPVELDMGCSRVELLWEGKQDLVNLKVISLVDSTNLVRIPDLSSATNLEFINFSNCTKLLELPSSLQHLEKLTRSNSRLCKNL</sequence>
<dbReference type="InterPro" id="IPR044974">
    <property type="entry name" value="Disease_R_plants"/>
</dbReference>